<dbReference type="InterPro" id="IPR036770">
    <property type="entry name" value="Ankyrin_rpt-contain_sf"/>
</dbReference>
<dbReference type="PANTHER" id="PTHR24189:SF72">
    <property type="entry name" value="ANKYRIN REPEAT-CONTAINING DOMAIN-CONTAINING PROTEIN"/>
    <property type="match status" value="1"/>
</dbReference>
<accession>S8C6A9</accession>
<evidence type="ECO:0000256" key="1">
    <source>
        <dbReference type="ARBA" id="ARBA00022737"/>
    </source>
</evidence>
<reference evidence="6" key="2">
    <citation type="submission" date="2013-04" db="EMBL/GenBank/DDBJ databases">
        <title>Genomic mechanisms accounting for the adaptation to parasitism in nematode-trapping fungi.</title>
        <authorList>
            <person name="Ahren D.G."/>
        </authorList>
    </citation>
    <scope>NUCLEOTIDE SEQUENCE [LARGE SCALE GENOMIC DNA]</scope>
    <source>
        <strain evidence="6">CBS 200.50</strain>
    </source>
</reference>
<keyword evidence="1" id="KW-0677">Repeat</keyword>
<proteinExistence type="predicted"/>
<feature type="repeat" description="ANK" evidence="3">
    <location>
        <begin position="864"/>
        <end position="896"/>
    </location>
</feature>
<feature type="compositionally biased region" description="Polar residues" evidence="4">
    <location>
        <begin position="103"/>
        <end position="115"/>
    </location>
</feature>
<dbReference type="InterPro" id="IPR002110">
    <property type="entry name" value="Ankyrin_rpt"/>
</dbReference>
<protein>
    <recommendedName>
        <fullName evidence="7">Clr5 domain-containing protein</fullName>
    </recommendedName>
</protein>
<dbReference type="OrthoDB" id="539213at2759"/>
<comment type="caution">
    <text evidence="5">The sequence shown here is derived from an EMBL/GenBank/DDBJ whole genome shotgun (WGS) entry which is preliminary data.</text>
</comment>
<keyword evidence="2 3" id="KW-0040">ANK repeat</keyword>
<dbReference type="OMA" id="HFAISHI"/>
<gene>
    <name evidence="5" type="ORF">H072_2744</name>
</gene>
<organism evidence="5 6">
    <name type="scientific">Dactylellina haptotyla (strain CBS 200.50)</name>
    <name type="common">Nematode-trapping fungus</name>
    <name type="synonym">Monacrosporium haptotylum</name>
    <dbReference type="NCBI Taxonomy" id="1284197"/>
    <lineage>
        <taxon>Eukaryota</taxon>
        <taxon>Fungi</taxon>
        <taxon>Dikarya</taxon>
        <taxon>Ascomycota</taxon>
        <taxon>Pezizomycotina</taxon>
        <taxon>Orbiliomycetes</taxon>
        <taxon>Orbiliales</taxon>
        <taxon>Orbiliaceae</taxon>
        <taxon>Dactylellina</taxon>
    </lineage>
</organism>
<name>S8C6A9_DACHA</name>
<dbReference type="SMART" id="SM00248">
    <property type="entry name" value="ANK"/>
    <property type="match status" value="5"/>
</dbReference>
<feature type="region of interest" description="Disordered" evidence="4">
    <location>
        <begin position="93"/>
        <end position="131"/>
    </location>
</feature>
<keyword evidence="6" id="KW-1185">Reference proteome</keyword>
<dbReference type="InterPro" id="IPR050745">
    <property type="entry name" value="Multifunctional_regulatory"/>
</dbReference>
<dbReference type="PROSITE" id="PS50088">
    <property type="entry name" value="ANK_REPEAT"/>
    <property type="match status" value="1"/>
</dbReference>
<dbReference type="AlphaFoldDB" id="S8C6A9"/>
<dbReference type="Gene3D" id="1.25.40.20">
    <property type="entry name" value="Ankyrin repeat-containing domain"/>
    <property type="match status" value="2"/>
</dbReference>
<dbReference type="SUPFAM" id="SSF48403">
    <property type="entry name" value="Ankyrin repeat"/>
    <property type="match status" value="2"/>
</dbReference>
<dbReference type="EMBL" id="AQGS01000083">
    <property type="protein sequence ID" value="EPS43257.1"/>
    <property type="molecule type" value="Genomic_DNA"/>
</dbReference>
<dbReference type="HOGENOM" id="CLU_301681_0_0_1"/>
<reference evidence="5 6" key="1">
    <citation type="journal article" date="2013" name="PLoS Genet.">
        <title>Genomic mechanisms accounting for the adaptation to parasitism in nematode-trapping fungi.</title>
        <authorList>
            <person name="Meerupati T."/>
            <person name="Andersson K.M."/>
            <person name="Friman E."/>
            <person name="Kumar D."/>
            <person name="Tunlid A."/>
            <person name="Ahren D."/>
        </authorList>
    </citation>
    <scope>NUCLEOTIDE SEQUENCE [LARGE SCALE GENOMIC DNA]</scope>
    <source>
        <strain evidence="5 6">CBS 200.50</strain>
    </source>
</reference>
<evidence type="ECO:0008006" key="7">
    <source>
        <dbReference type="Google" id="ProtNLM"/>
    </source>
</evidence>
<dbReference type="PANTHER" id="PTHR24189">
    <property type="entry name" value="MYOTROPHIN"/>
    <property type="match status" value="1"/>
</dbReference>
<evidence type="ECO:0000313" key="6">
    <source>
        <dbReference type="Proteomes" id="UP000015100"/>
    </source>
</evidence>
<evidence type="ECO:0000256" key="4">
    <source>
        <dbReference type="SAM" id="MobiDB-lite"/>
    </source>
</evidence>
<evidence type="ECO:0000256" key="2">
    <source>
        <dbReference type="ARBA" id="ARBA00023043"/>
    </source>
</evidence>
<evidence type="ECO:0000313" key="5">
    <source>
        <dbReference type="EMBL" id="EPS43257.1"/>
    </source>
</evidence>
<evidence type="ECO:0000256" key="3">
    <source>
        <dbReference type="PROSITE-ProRule" id="PRU00023"/>
    </source>
</evidence>
<dbReference type="Proteomes" id="UP000015100">
    <property type="component" value="Unassembled WGS sequence"/>
</dbReference>
<sequence>MNTHFQSRSRSQLVHLINEVWHFRKRLTPADHEYIAHVKRKREEEGKLDTRAKLHGIVLNEEETRRKKSRIFVSTLNGHKKTFQSQAAQNILSPPRPLGLSVGTPTPRTVLQSPSEAHKEPSHHTPIASNHDGALASLSRSARSPNSLVPVESPALIMNPSILYEGIPSFKLERVFNTLLIKIRGAPTPPSPFSPPTSLSSSKASKILLTRPTNSTDIIAAANLNDLASIEELCETLQALVVQLGNKVSEPPSLRRAYDSFTGSDVPHRFPTLLKLFFSTATPIVDEFAVQTFYSAARTGQLNLLQLFVELGILKQSRESRWGAHSRVIGATALQFSIEYRQGPATSFLLRHNVDVNAQPVSDLSQSLLRTAVEVQDFELVEQLLDLGAEDIVFKEEYYRNDAKDDYRSELYYEAGLSWARRVQEFYAYEELEGRIQTALQAAIVLPHENILSLMLANRVARENAGRPPIQFDSMSHMLMLSCEHPELERALRMLLDCPALHLDLNAADIDDKTALDICPKAERALLIQYGAKVRDIISDSDSSNPPRGRSLCIGEHQQEFSTSSLGRFYHILDGLRTQRSSLIWGSYRQSLECVSHLNFEFSLSLSVHRLSPNTNTKLIDCQLSFGLDSTSRLPQVLPKIGPMERFGGHLISSEIEIDEGNLTIDLKSYHEDIDFEDILNSADVSVYEPESPINKIDFDLWEYLTTNTIQSQPYASLNVVTNFLQDDIEGHMEHIATVFNWARENGSPEFHQDLIGLYSETIPKIPPTQLASMLALAVHSNLHQSIKLIIQYRPGIDKTWALEATWNGDIATFDLVVDFAGEIGGFGILPGYLALIAIHIGHVYKLIKLLDTGNVQVDHVLEGGVTLLEVAAGLGRLDIAQVLVNAGASHRLKEAKTSAEEYGHFVISNIIKEHIKRLGPDIDMATPSDLSTPAMASASLPAAAPKPTVAESPRDSIVHELDLYMSSAGIREIFSAEHYGLPQWPIPPE</sequence>